<sequence length="339" mass="39162">MYTHSLYNAFDFAIKSVFEKLRHSLSAVQDLVKEIKPIGLSERTKTYLRKAPYENEQTPATFDGSLVSTFDDSFTSTQPTQFDESLVVTATTQEGDNPEPYRLMQIGPNDDMTDVEITTILDEVVSNINESEYGAALMENAEPSSTAPNQQNFDNDQMMENAESSSTDLKLYERNPKKIKKNTNEETMDAFREEEVETMVAVPEVEEERMVEVAEEDDGTMRKDMKGSEVIERLDGEKKKKVFEYFNTHPKTDFKKFWIPKLVKDYYKCNNSAVRLFAPMCNNNTHYTLLEYDFRSSNPWSHMNSSDIKKLRDEHYMQAKKYAFAITTETKPPISSWVE</sequence>
<dbReference type="Proteomes" id="UP000316621">
    <property type="component" value="Chromosome 5"/>
</dbReference>
<dbReference type="Gramene" id="RZC60382">
    <property type="protein sequence ID" value="RZC60382"/>
    <property type="gene ID" value="C5167_022150"/>
</dbReference>
<evidence type="ECO:0000313" key="2">
    <source>
        <dbReference type="Proteomes" id="UP000316621"/>
    </source>
</evidence>
<protein>
    <submittedName>
        <fullName evidence="1">Uncharacterized protein</fullName>
    </submittedName>
</protein>
<dbReference type="AlphaFoldDB" id="A0A4Y7JK45"/>
<gene>
    <name evidence="1" type="ORF">C5167_022150</name>
</gene>
<organism evidence="1 2">
    <name type="scientific">Papaver somniferum</name>
    <name type="common">Opium poppy</name>
    <dbReference type="NCBI Taxonomy" id="3469"/>
    <lineage>
        <taxon>Eukaryota</taxon>
        <taxon>Viridiplantae</taxon>
        <taxon>Streptophyta</taxon>
        <taxon>Embryophyta</taxon>
        <taxon>Tracheophyta</taxon>
        <taxon>Spermatophyta</taxon>
        <taxon>Magnoliopsida</taxon>
        <taxon>Ranunculales</taxon>
        <taxon>Papaveraceae</taxon>
        <taxon>Papaveroideae</taxon>
        <taxon>Papaver</taxon>
    </lineage>
</organism>
<reference evidence="1 2" key="1">
    <citation type="journal article" date="2018" name="Science">
        <title>The opium poppy genome and morphinan production.</title>
        <authorList>
            <person name="Guo L."/>
            <person name="Winzer T."/>
            <person name="Yang X."/>
            <person name="Li Y."/>
            <person name="Ning Z."/>
            <person name="He Z."/>
            <person name="Teodor R."/>
            <person name="Lu Y."/>
            <person name="Bowser T.A."/>
            <person name="Graham I.A."/>
            <person name="Ye K."/>
        </authorList>
    </citation>
    <scope>NUCLEOTIDE SEQUENCE [LARGE SCALE GENOMIC DNA]</scope>
    <source>
        <strain evidence="2">cv. HN1</strain>
        <tissue evidence="1">Leaves</tissue>
    </source>
</reference>
<name>A0A4Y7JK45_PAPSO</name>
<evidence type="ECO:0000313" key="1">
    <source>
        <dbReference type="EMBL" id="RZC60382.1"/>
    </source>
</evidence>
<accession>A0A4Y7JK45</accession>
<proteinExistence type="predicted"/>
<keyword evidence="2" id="KW-1185">Reference proteome</keyword>
<dbReference type="EMBL" id="CM010719">
    <property type="protein sequence ID" value="RZC60382.1"/>
    <property type="molecule type" value="Genomic_DNA"/>
</dbReference>